<organism evidence="1 2">
    <name type="scientific">Saccharopolyspora phatthalungensis</name>
    <dbReference type="NCBI Taxonomy" id="664693"/>
    <lineage>
        <taxon>Bacteria</taxon>
        <taxon>Bacillati</taxon>
        <taxon>Actinomycetota</taxon>
        <taxon>Actinomycetes</taxon>
        <taxon>Pseudonocardiales</taxon>
        <taxon>Pseudonocardiaceae</taxon>
        <taxon>Saccharopolyspora</taxon>
    </lineage>
</organism>
<dbReference type="EMBL" id="JACHIW010000003">
    <property type="protein sequence ID" value="MBB5159827.1"/>
    <property type="molecule type" value="Genomic_DNA"/>
</dbReference>
<evidence type="ECO:0000313" key="1">
    <source>
        <dbReference type="EMBL" id="MBB5159827.1"/>
    </source>
</evidence>
<proteinExistence type="predicted"/>
<dbReference type="RefSeq" id="WP_281399740.1">
    <property type="nucleotide sequence ID" value="NZ_JACHIW010000003.1"/>
</dbReference>
<reference evidence="1 2" key="1">
    <citation type="submission" date="2020-08" db="EMBL/GenBank/DDBJ databases">
        <title>Sequencing the genomes of 1000 actinobacteria strains.</title>
        <authorList>
            <person name="Klenk H.-P."/>
        </authorList>
    </citation>
    <scope>NUCLEOTIDE SEQUENCE [LARGE SCALE GENOMIC DNA]</scope>
    <source>
        <strain evidence="1 2">DSM 45584</strain>
    </source>
</reference>
<accession>A0A840QHZ0</accession>
<name>A0A840QHZ0_9PSEU</name>
<dbReference type="Proteomes" id="UP000584374">
    <property type="component" value="Unassembled WGS sequence"/>
</dbReference>
<evidence type="ECO:0000313" key="2">
    <source>
        <dbReference type="Proteomes" id="UP000584374"/>
    </source>
</evidence>
<protein>
    <submittedName>
        <fullName evidence="1">Uncharacterized protein</fullName>
    </submittedName>
</protein>
<sequence length="40" mass="4324">MRRRLSPAGPLRQPGRKVRGEAGLVVSVAWLLVVDDTPLG</sequence>
<dbReference type="AlphaFoldDB" id="A0A840QHZ0"/>
<gene>
    <name evidence="1" type="ORF">BJ970_007427</name>
</gene>
<keyword evidence="2" id="KW-1185">Reference proteome</keyword>
<comment type="caution">
    <text evidence="1">The sequence shown here is derived from an EMBL/GenBank/DDBJ whole genome shotgun (WGS) entry which is preliminary data.</text>
</comment>